<keyword evidence="3" id="KW-0498">Mitosis</keyword>
<dbReference type="PROSITE" id="PS50005">
    <property type="entry name" value="TPR"/>
    <property type="match status" value="3"/>
</dbReference>
<dbReference type="VEuPathDB" id="FungiDB:SCODWIG_01422"/>
<dbReference type="GO" id="GO:0016567">
    <property type="term" value="P:protein ubiquitination"/>
    <property type="evidence" value="ECO:0007669"/>
    <property type="project" value="TreeGrafter"/>
</dbReference>
<dbReference type="OrthoDB" id="3972096at2759"/>
<dbReference type="SUPFAM" id="SSF48452">
    <property type="entry name" value="TPR-like"/>
    <property type="match status" value="2"/>
</dbReference>
<dbReference type="GO" id="GO:0031145">
    <property type="term" value="P:anaphase-promoting complex-dependent catabolic process"/>
    <property type="evidence" value="ECO:0007669"/>
    <property type="project" value="TreeGrafter"/>
</dbReference>
<dbReference type="SMART" id="SM00028">
    <property type="entry name" value="TPR"/>
    <property type="match status" value="5"/>
</dbReference>
<dbReference type="GO" id="GO:0045842">
    <property type="term" value="P:positive regulation of mitotic metaphase/anaphase transition"/>
    <property type="evidence" value="ECO:0007669"/>
    <property type="project" value="TreeGrafter"/>
</dbReference>
<dbReference type="EMBL" id="UFAJ01000181">
    <property type="protein sequence ID" value="SSD59661.1"/>
    <property type="molecule type" value="Genomic_DNA"/>
</dbReference>
<dbReference type="GO" id="GO:0005680">
    <property type="term" value="C:anaphase-promoting complex"/>
    <property type="evidence" value="ECO:0007669"/>
    <property type="project" value="InterPro"/>
</dbReference>
<feature type="compositionally biased region" description="Low complexity" evidence="8">
    <location>
        <begin position="174"/>
        <end position="210"/>
    </location>
</feature>
<dbReference type="Pfam" id="PF04049">
    <property type="entry name" value="ANAPC8"/>
    <property type="match status" value="1"/>
</dbReference>
<organism evidence="10 11">
    <name type="scientific">Saccharomycodes ludwigii</name>
    <dbReference type="NCBI Taxonomy" id="36035"/>
    <lineage>
        <taxon>Eukaryota</taxon>
        <taxon>Fungi</taxon>
        <taxon>Dikarya</taxon>
        <taxon>Ascomycota</taxon>
        <taxon>Saccharomycotina</taxon>
        <taxon>Saccharomycetes</taxon>
        <taxon>Saccharomycodales</taxon>
        <taxon>Saccharomycodaceae</taxon>
        <taxon>Saccharomycodes</taxon>
    </lineage>
</organism>
<evidence type="ECO:0000256" key="5">
    <source>
        <dbReference type="ARBA" id="ARBA00022803"/>
    </source>
</evidence>
<keyword evidence="11" id="KW-1185">Reference proteome</keyword>
<dbReference type="PANTHER" id="PTHR12558">
    <property type="entry name" value="CELL DIVISION CYCLE 16,23,27"/>
    <property type="match status" value="1"/>
</dbReference>
<keyword evidence="4" id="KW-0833">Ubl conjugation pathway</keyword>
<name>A0A376B4U2_9ASCO</name>
<feature type="repeat" description="TPR" evidence="7">
    <location>
        <begin position="546"/>
        <end position="579"/>
    </location>
</feature>
<dbReference type="Pfam" id="PF13181">
    <property type="entry name" value="TPR_8"/>
    <property type="match status" value="1"/>
</dbReference>
<keyword evidence="1" id="KW-0132">Cell division</keyword>
<proteinExistence type="predicted"/>
<evidence type="ECO:0000313" key="10">
    <source>
        <dbReference type="EMBL" id="SSD59661.1"/>
    </source>
</evidence>
<feature type="region of interest" description="Disordered" evidence="8">
    <location>
        <begin position="169"/>
        <end position="211"/>
    </location>
</feature>
<evidence type="ECO:0000256" key="1">
    <source>
        <dbReference type="ARBA" id="ARBA00022618"/>
    </source>
</evidence>
<keyword evidence="6" id="KW-0131">Cell cycle</keyword>
<accession>A0A376B4U2</accession>
<evidence type="ECO:0000313" key="11">
    <source>
        <dbReference type="Proteomes" id="UP000262825"/>
    </source>
</evidence>
<dbReference type="InterPro" id="IPR007192">
    <property type="entry name" value="APC8"/>
</dbReference>
<reference evidence="11" key="1">
    <citation type="submission" date="2018-06" db="EMBL/GenBank/DDBJ databases">
        <authorList>
            <person name="Guldener U."/>
        </authorList>
    </citation>
    <scope>NUCLEOTIDE SEQUENCE [LARGE SCALE GENOMIC DNA]</scope>
    <source>
        <strain evidence="11">UTAD17</strain>
    </source>
</reference>
<protein>
    <submittedName>
        <fullName evidence="10">Related to Anaphase-promoting complex subunit CDC23</fullName>
    </submittedName>
</protein>
<evidence type="ECO:0000256" key="6">
    <source>
        <dbReference type="ARBA" id="ARBA00023306"/>
    </source>
</evidence>
<evidence type="ECO:0000256" key="4">
    <source>
        <dbReference type="ARBA" id="ARBA00022786"/>
    </source>
</evidence>
<dbReference type="Gene3D" id="1.25.40.10">
    <property type="entry name" value="Tetratricopeptide repeat domain"/>
    <property type="match status" value="3"/>
</dbReference>
<feature type="repeat" description="TPR" evidence="7">
    <location>
        <begin position="478"/>
        <end position="511"/>
    </location>
</feature>
<dbReference type="PANTHER" id="PTHR12558:SF10">
    <property type="entry name" value="CELL DIVISION CYCLE PROTEIN 23 HOMOLOG"/>
    <property type="match status" value="1"/>
</dbReference>
<keyword evidence="2" id="KW-0677">Repeat</keyword>
<feature type="repeat" description="TPR" evidence="7">
    <location>
        <begin position="512"/>
        <end position="545"/>
    </location>
</feature>
<feature type="domain" description="Cdc23" evidence="9">
    <location>
        <begin position="8"/>
        <end position="417"/>
    </location>
</feature>
<evidence type="ECO:0000256" key="7">
    <source>
        <dbReference type="PROSITE-ProRule" id="PRU00339"/>
    </source>
</evidence>
<evidence type="ECO:0000256" key="8">
    <source>
        <dbReference type="SAM" id="MobiDB-lite"/>
    </source>
</evidence>
<dbReference type="Pfam" id="PF13414">
    <property type="entry name" value="TPR_11"/>
    <property type="match status" value="1"/>
</dbReference>
<dbReference type="Proteomes" id="UP000262825">
    <property type="component" value="Unassembled WGS sequence"/>
</dbReference>
<evidence type="ECO:0000259" key="9">
    <source>
        <dbReference type="Pfam" id="PF04049"/>
    </source>
</evidence>
<gene>
    <name evidence="10" type="ORF">SCODWIG_01422</name>
</gene>
<sequence>MDHYQVYEIKNNLRKSSIELSKWKLIQSAKWSSEALHGIISFDQEEGQEYKKDHDDYSENCSVDLLSKFNIPPSPNTLFTKNFADTASNKTNNKNEEQYTSITNKGTADIPLTQEEEDLYQYASSLFDCREFDRCVSVLSKAKHPRLIFLKLYTTYLSWDKKSQENLENDLLPNTTSNSINNVSNKESTSTRETSTNSRGGNPSNNNNINLRFGTSSIRNYYASSNDDEQNQIFYKQEQCSTAMGNSGLKVNIPSILKELDTTLERILTANDDDASNKKGQTTPRVSSSSALIRKKDKIGLALLYYLQGILLKLQDSQAKALHSFLTSVKLYPYNWTCWSEILDCLSRADEASLLLHHLNREMDPNNVMLHFFKVVLFQEFCKSNTDDYNLNEEFLSDLNYLLTLFPNFAFIKSKQALINYEYMDYINAEQIFDDIVKRDPYRLEDLDTYSNILYVMQKFSKLAYLAQMTSNIDRFRPETCCIVGNYYSSKQDHAKAIMYFRRALTLNKNYTNAWTLMGHEFVELKNTHAAIQAYRRAVEINTRDYKAWYGLGQAYELIGRRLYSLYYLQKACSLKPFDKRMWQSLGNCYEKMDKNEKVYDSIKCYERALQLTNLNEYDSMQLSYKLAELNLKIDNMVVCEKYMKKCCKIGELNHSNLYSPELNSARLWLARHEMSNKHYSTAYQYASGVTDGVSKEIEEARNIARECRRILDKD</sequence>
<keyword evidence="5 7" id="KW-0802">TPR repeat</keyword>
<evidence type="ECO:0000256" key="2">
    <source>
        <dbReference type="ARBA" id="ARBA00022737"/>
    </source>
</evidence>
<evidence type="ECO:0000256" key="3">
    <source>
        <dbReference type="ARBA" id="ARBA00022776"/>
    </source>
</evidence>
<dbReference type="AlphaFoldDB" id="A0A376B4U2"/>
<dbReference type="InterPro" id="IPR011990">
    <property type="entry name" value="TPR-like_helical_dom_sf"/>
</dbReference>
<dbReference type="InterPro" id="IPR019734">
    <property type="entry name" value="TPR_rpt"/>
</dbReference>
<dbReference type="GO" id="GO:0051301">
    <property type="term" value="P:cell division"/>
    <property type="evidence" value="ECO:0007669"/>
    <property type="project" value="UniProtKB-KW"/>
</dbReference>